<protein>
    <recommendedName>
        <fullName evidence="6">U3 small nucleolar RNA-associated protein 11</fullName>
        <shortName evidence="6">U3 snoRNA-associated protein 11</shortName>
    </recommendedName>
</protein>
<evidence type="ECO:0000256" key="1">
    <source>
        <dbReference type="ARBA" id="ARBA00004099"/>
    </source>
</evidence>
<reference evidence="8 9" key="1">
    <citation type="submission" date="2015-06" db="EMBL/GenBank/DDBJ databases">
        <title>Draft genome of the ant-associated black yeast Phialophora attae CBS 131958.</title>
        <authorList>
            <person name="Moreno L.F."/>
            <person name="Stielow B.J."/>
            <person name="de Hoog S."/>
            <person name="Vicente V.A."/>
            <person name="Weiss V.A."/>
            <person name="de Vries M."/>
            <person name="Cruz L.M."/>
            <person name="Souza E.M."/>
        </authorList>
    </citation>
    <scope>NUCLEOTIDE SEQUENCE [LARGE SCALE GENOMIC DNA]</scope>
    <source>
        <strain evidence="8 9">CBS 131958</strain>
    </source>
</reference>
<feature type="compositionally biased region" description="Acidic residues" evidence="7">
    <location>
        <begin position="168"/>
        <end position="179"/>
    </location>
</feature>
<dbReference type="PANTHER" id="PTHR12838:SF0">
    <property type="entry name" value="U3 SMALL NUCLEOLAR RNA-ASSOCIATED PROTEIN 11-RELATED"/>
    <property type="match status" value="1"/>
</dbReference>
<feature type="compositionally biased region" description="Basic and acidic residues" evidence="7">
    <location>
        <begin position="113"/>
        <end position="131"/>
    </location>
</feature>
<dbReference type="Proteomes" id="UP000038010">
    <property type="component" value="Unassembled WGS sequence"/>
</dbReference>
<dbReference type="PANTHER" id="PTHR12838">
    <property type="entry name" value="U3 SMALL NUCLEOLAR RNA-ASSOCIATED PROTEIN 11"/>
    <property type="match status" value="1"/>
</dbReference>
<dbReference type="GeneID" id="28736698"/>
<comment type="similarity">
    <text evidence="3 6">Belongs to the UTP11 family.</text>
</comment>
<dbReference type="VEuPathDB" id="FungiDB:AB675_4664"/>
<feature type="region of interest" description="Disordered" evidence="7">
    <location>
        <begin position="1"/>
        <end position="27"/>
    </location>
</feature>
<dbReference type="PIRSF" id="PIRSF015952">
    <property type="entry name" value="U3snoRNP11"/>
    <property type="match status" value="1"/>
</dbReference>
<dbReference type="RefSeq" id="XP_017999099.1">
    <property type="nucleotide sequence ID" value="XM_018144818.1"/>
</dbReference>
<evidence type="ECO:0000313" key="9">
    <source>
        <dbReference type="Proteomes" id="UP000038010"/>
    </source>
</evidence>
<dbReference type="InterPro" id="IPR007144">
    <property type="entry name" value="SSU_processome_Utp11"/>
</dbReference>
<comment type="subcellular location">
    <subcellularLocation>
        <location evidence="2 6">Nucleus</location>
        <location evidence="2 6">Nucleolus</location>
    </subcellularLocation>
</comment>
<keyword evidence="5 6" id="KW-0539">Nucleus</keyword>
<comment type="subunit">
    <text evidence="6">Component of the ribosomal small subunit (SSU) processome.</text>
</comment>
<feature type="region of interest" description="Disordered" evidence="7">
    <location>
        <begin position="107"/>
        <end position="152"/>
    </location>
</feature>
<comment type="function">
    <text evidence="1 6">Involved in nucleolar processing of pre-18S ribosomal RNA.</text>
</comment>
<dbReference type="OrthoDB" id="29058at2759"/>
<dbReference type="STRING" id="1664694.A0A0N1NY29"/>
<sequence>MSSMRNAVTRRPHRERAQPQSRSKWGLLEKHKDYSLRAADYNKKKEKLAILTTKVRDRHPDEFAYGMINKKQGQHGKGGTENRLGHDAVRLLRTQDAGYLRTVAAKGRKEMRKVKEELGSASAKEGRKIVFVDESPAGSPRGKKRSSTGDVLEQVEINEVVYPQLPDLDSDEPIEDMALDENAPKAKPKTKKQLEQEQAAAASLRAARKKRRKLQEVRSNKLEMLQKRQKEILAAADQLELQRAKMAKTVGGVNKNGVKFKVRERKR</sequence>
<dbReference type="GO" id="GO:0006364">
    <property type="term" value="P:rRNA processing"/>
    <property type="evidence" value="ECO:0007669"/>
    <property type="project" value="UniProtKB-UniRule"/>
</dbReference>
<name>A0A0N1NY29_9EURO</name>
<dbReference type="EMBL" id="LFJN01000016">
    <property type="protein sequence ID" value="KPI39136.1"/>
    <property type="molecule type" value="Genomic_DNA"/>
</dbReference>
<organism evidence="8 9">
    <name type="scientific">Cyphellophora attinorum</name>
    <dbReference type="NCBI Taxonomy" id="1664694"/>
    <lineage>
        <taxon>Eukaryota</taxon>
        <taxon>Fungi</taxon>
        <taxon>Dikarya</taxon>
        <taxon>Ascomycota</taxon>
        <taxon>Pezizomycotina</taxon>
        <taxon>Eurotiomycetes</taxon>
        <taxon>Chaetothyriomycetidae</taxon>
        <taxon>Chaetothyriales</taxon>
        <taxon>Cyphellophoraceae</taxon>
        <taxon>Cyphellophora</taxon>
    </lineage>
</organism>
<evidence type="ECO:0000256" key="6">
    <source>
        <dbReference type="PIRNR" id="PIRNR015952"/>
    </source>
</evidence>
<evidence type="ECO:0000256" key="2">
    <source>
        <dbReference type="ARBA" id="ARBA00004604"/>
    </source>
</evidence>
<evidence type="ECO:0000256" key="3">
    <source>
        <dbReference type="ARBA" id="ARBA00008105"/>
    </source>
</evidence>
<evidence type="ECO:0000313" key="8">
    <source>
        <dbReference type="EMBL" id="KPI39136.1"/>
    </source>
</evidence>
<evidence type="ECO:0000256" key="5">
    <source>
        <dbReference type="ARBA" id="ARBA00023242"/>
    </source>
</evidence>
<keyword evidence="9" id="KW-1185">Reference proteome</keyword>
<comment type="caution">
    <text evidence="8">The sequence shown here is derived from an EMBL/GenBank/DDBJ whole genome shotgun (WGS) entry which is preliminary data.</text>
</comment>
<gene>
    <name evidence="8" type="ORF">AB675_4664</name>
</gene>
<keyword evidence="4 6" id="KW-0698">rRNA processing</keyword>
<accession>A0A0N1NY29</accession>
<evidence type="ECO:0000256" key="4">
    <source>
        <dbReference type="ARBA" id="ARBA00022552"/>
    </source>
</evidence>
<feature type="compositionally biased region" description="Low complexity" evidence="7">
    <location>
        <begin position="196"/>
        <end position="205"/>
    </location>
</feature>
<evidence type="ECO:0000256" key="7">
    <source>
        <dbReference type="SAM" id="MobiDB-lite"/>
    </source>
</evidence>
<dbReference type="Pfam" id="PF03998">
    <property type="entry name" value="Utp11"/>
    <property type="match status" value="1"/>
</dbReference>
<dbReference type="GO" id="GO:0032040">
    <property type="term" value="C:small-subunit processome"/>
    <property type="evidence" value="ECO:0007669"/>
    <property type="project" value="UniProtKB-UniRule"/>
</dbReference>
<proteinExistence type="inferred from homology"/>
<feature type="region of interest" description="Disordered" evidence="7">
    <location>
        <begin position="164"/>
        <end position="219"/>
    </location>
</feature>
<dbReference type="AlphaFoldDB" id="A0A0N1NY29"/>